<accession>A0ACC2XHC7</accession>
<sequence>MPEAIQTQKKLGGRTAIVGTGSRGQLYLRGVVDRAHIPGNAVVALCDSNEGRIKLYNRLLQELGQPQAAEYGEQDFEKMLDDEHVEVLVVTTVDATHDRYIIPALRRGIKVLTEKPMTTDIEKCKAILRTVKETNNHLTVTFVQNLIAEGKIGKVLSVHFEWLLNTVHGADCKLNVTVLVDAGALTDIMNSDSVALYVPDFRRWHRSKDNSGGLMVHKSGHHFDLVNWWVNSSPKQVVGMGKTAFYGKKNGEEHGWAKDYKRAYGSEEAKTDPFALDMNKDETLKELYVDNEQYDGYIRDSNVFGDDIAIEDDMSVLVRYQNDVIMTYHLTAYSPWEGYRVMFNGSHGRLELEVVESTHNSLEEPALVGPGSIHGTRPMANAGHAKLSLHPLWREPVDIPVFYDHAGHGGGDKRLLSSIFGPLKGDEPEREGASSMACTEVDGANALAIGLAANESFVTGKMIDVEEMLRI</sequence>
<comment type="caution">
    <text evidence="1">The sequence shown here is derived from an EMBL/GenBank/DDBJ whole genome shotgun (WGS) entry which is preliminary data.</text>
</comment>
<name>A0ACC2XHC7_9TREE</name>
<reference evidence="1" key="1">
    <citation type="submission" date="2023-04" db="EMBL/GenBank/DDBJ databases">
        <title>Draft Genome sequencing of Naganishia species isolated from polar environments using Oxford Nanopore Technology.</title>
        <authorList>
            <person name="Leo P."/>
            <person name="Venkateswaran K."/>
        </authorList>
    </citation>
    <scope>NUCLEOTIDE SEQUENCE</scope>
    <source>
        <strain evidence="1">DBVPG 5303</strain>
    </source>
</reference>
<evidence type="ECO:0000313" key="1">
    <source>
        <dbReference type="EMBL" id="KAJ9122839.1"/>
    </source>
</evidence>
<gene>
    <name evidence="1" type="ORF">QFC24_003875</name>
</gene>
<evidence type="ECO:0000313" key="2">
    <source>
        <dbReference type="Proteomes" id="UP001234202"/>
    </source>
</evidence>
<proteinExistence type="predicted"/>
<protein>
    <submittedName>
        <fullName evidence="1">Uncharacterized protein</fullName>
    </submittedName>
</protein>
<keyword evidence="2" id="KW-1185">Reference proteome</keyword>
<dbReference type="Proteomes" id="UP001234202">
    <property type="component" value="Unassembled WGS sequence"/>
</dbReference>
<dbReference type="EMBL" id="JASBWV010000013">
    <property type="protein sequence ID" value="KAJ9122839.1"/>
    <property type="molecule type" value="Genomic_DNA"/>
</dbReference>
<organism evidence="1 2">
    <name type="scientific">Naganishia onofrii</name>
    <dbReference type="NCBI Taxonomy" id="1851511"/>
    <lineage>
        <taxon>Eukaryota</taxon>
        <taxon>Fungi</taxon>
        <taxon>Dikarya</taxon>
        <taxon>Basidiomycota</taxon>
        <taxon>Agaricomycotina</taxon>
        <taxon>Tremellomycetes</taxon>
        <taxon>Filobasidiales</taxon>
        <taxon>Filobasidiaceae</taxon>
        <taxon>Naganishia</taxon>
    </lineage>
</organism>